<dbReference type="Proteomes" id="UP000178613">
    <property type="component" value="Unassembled WGS sequence"/>
</dbReference>
<dbReference type="GO" id="GO:0016020">
    <property type="term" value="C:membrane"/>
    <property type="evidence" value="ECO:0007669"/>
    <property type="project" value="UniProtKB-SubCell"/>
</dbReference>
<feature type="domain" description="Peptidase S26" evidence="4">
    <location>
        <begin position="3"/>
        <end position="57"/>
    </location>
</feature>
<comment type="caution">
    <text evidence="5">The sequence shown here is derived from an EMBL/GenBank/DDBJ whole genome shotgun (WGS) entry which is preliminary data.</text>
</comment>
<evidence type="ECO:0000313" key="5">
    <source>
        <dbReference type="EMBL" id="OHA70784.1"/>
    </source>
</evidence>
<accession>A0A1G2RD50</accession>
<dbReference type="Gene3D" id="2.10.109.10">
    <property type="entry name" value="Umud Fragment, subunit A"/>
    <property type="match status" value="1"/>
</dbReference>
<dbReference type="NCBIfam" id="TIGR02754">
    <property type="entry name" value="sod_Ni_protease"/>
    <property type="match status" value="1"/>
</dbReference>
<dbReference type="Pfam" id="PF10502">
    <property type="entry name" value="Peptidase_S26"/>
    <property type="match status" value="2"/>
</dbReference>
<dbReference type="InterPro" id="IPR014124">
    <property type="entry name" value="Pept_S26A_Sod_Ni_maturase"/>
</dbReference>
<dbReference type="InterPro" id="IPR019533">
    <property type="entry name" value="Peptidase_S26"/>
</dbReference>
<keyword evidence="2" id="KW-0378">Hydrolase</keyword>
<name>A0A1G2RD50_9BACT</name>
<keyword evidence="3" id="KW-0472">Membrane</keyword>
<evidence type="ECO:0000313" key="6">
    <source>
        <dbReference type="Proteomes" id="UP000178613"/>
    </source>
</evidence>
<dbReference type="InterPro" id="IPR052064">
    <property type="entry name" value="Mito_IMP1_subunit"/>
</dbReference>
<evidence type="ECO:0000256" key="2">
    <source>
        <dbReference type="ARBA" id="ARBA00022801"/>
    </source>
</evidence>
<keyword evidence="5" id="KW-0645">Protease</keyword>
<dbReference type="PANTHER" id="PTHR12383:SF16">
    <property type="entry name" value="MITOCHONDRIAL INNER MEMBRANE PROTEASE SUBUNIT 1"/>
    <property type="match status" value="1"/>
</dbReference>
<dbReference type="PANTHER" id="PTHR12383">
    <property type="entry name" value="PROTEASE FAMILY S26 MITOCHONDRIAL INNER MEMBRANE PROTEASE-RELATED"/>
    <property type="match status" value="1"/>
</dbReference>
<dbReference type="AlphaFoldDB" id="A0A1G2RD50"/>
<reference evidence="5 6" key="1">
    <citation type="journal article" date="2016" name="Nat. Commun.">
        <title>Thousands of microbial genomes shed light on interconnected biogeochemical processes in an aquifer system.</title>
        <authorList>
            <person name="Anantharaman K."/>
            <person name="Brown C.T."/>
            <person name="Hug L.A."/>
            <person name="Sharon I."/>
            <person name="Castelle C.J."/>
            <person name="Probst A.J."/>
            <person name="Thomas B.C."/>
            <person name="Singh A."/>
            <person name="Wilkins M.J."/>
            <person name="Karaoz U."/>
            <person name="Brodie E.L."/>
            <person name="Williams K.H."/>
            <person name="Hubbard S.S."/>
            <person name="Banfield J.F."/>
        </authorList>
    </citation>
    <scope>NUCLEOTIDE SEQUENCE [LARGE SCALE GENOMIC DNA]</scope>
</reference>
<dbReference type="InterPro" id="IPR019758">
    <property type="entry name" value="Pept_S26A_signal_pept_1_CS"/>
</dbReference>
<evidence type="ECO:0000256" key="1">
    <source>
        <dbReference type="ARBA" id="ARBA00004370"/>
    </source>
</evidence>
<dbReference type="GO" id="GO:0006465">
    <property type="term" value="P:signal peptide processing"/>
    <property type="evidence" value="ECO:0007669"/>
    <property type="project" value="InterPro"/>
</dbReference>
<proteinExistence type="predicted"/>
<organism evidence="5 6">
    <name type="scientific">Candidatus Wildermuthbacteria bacterium RIFCSPHIGHO2_02_FULL_49_9</name>
    <dbReference type="NCBI Taxonomy" id="1802456"/>
    <lineage>
        <taxon>Bacteria</taxon>
        <taxon>Candidatus Wildermuthiibacteriota</taxon>
    </lineage>
</organism>
<evidence type="ECO:0000256" key="3">
    <source>
        <dbReference type="ARBA" id="ARBA00023136"/>
    </source>
</evidence>
<feature type="domain" description="Peptidase S26" evidence="4">
    <location>
        <begin position="61"/>
        <end position="93"/>
    </location>
</feature>
<dbReference type="GO" id="GO:0004252">
    <property type="term" value="F:serine-type endopeptidase activity"/>
    <property type="evidence" value="ECO:0007669"/>
    <property type="project" value="InterPro"/>
</dbReference>
<dbReference type="PROSITE" id="PS00761">
    <property type="entry name" value="SPASE_I_3"/>
    <property type="match status" value="1"/>
</dbReference>
<sequence>MLSLFRVKGESMEPWAREGDFVLAERMSYLFSRPRIGHLVVVRHPQKHDMLLLKRIVQEYEGMYWIEGDNTPKSIDSRRFGLLKRGLVLGKVIHKTGPCGRSIMS</sequence>
<gene>
    <name evidence="5" type="ORF">A3D64_01830</name>
</gene>
<dbReference type="SUPFAM" id="SSF51306">
    <property type="entry name" value="LexA/Signal peptidase"/>
    <property type="match status" value="1"/>
</dbReference>
<dbReference type="EMBL" id="MHUB01000017">
    <property type="protein sequence ID" value="OHA70784.1"/>
    <property type="molecule type" value="Genomic_DNA"/>
</dbReference>
<comment type="subcellular location">
    <subcellularLocation>
        <location evidence="1">Membrane</location>
    </subcellularLocation>
</comment>
<protein>
    <submittedName>
        <fullName evidence="5">Nickel-type superoxide dismutase maturation protease</fullName>
    </submittedName>
</protein>
<evidence type="ECO:0000259" key="4">
    <source>
        <dbReference type="Pfam" id="PF10502"/>
    </source>
</evidence>
<dbReference type="CDD" id="cd06530">
    <property type="entry name" value="S26_SPase_I"/>
    <property type="match status" value="1"/>
</dbReference>
<dbReference type="InterPro" id="IPR036286">
    <property type="entry name" value="LexA/Signal_pep-like_sf"/>
</dbReference>